<reference evidence="1" key="1">
    <citation type="submission" date="2024-09" db="EMBL/GenBank/DDBJ databases">
        <title>Black Yeasts Isolated from many extreme environments.</title>
        <authorList>
            <person name="Coleine C."/>
            <person name="Stajich J.E."/>
            <person name="Selbmann L."/>
        </authorList>
    </citation>
    <scope>NUCLEOTIDE SEQUENCE</scope>
    <source>
        <strain evidence="1">CCFEE 5737</strain>
    </source>
</reference>
<name>A0ACC3DYK8_9PEZI</name>
<evidence type="ECO:0000313" key="1">
    <source>
        <dbReference type="EMBL" id="KAK3081782.1"/>
    </source>
</evidence>
<organism evidence="1 2">
    <name type="scientific">Coniosporium uncinatum</name>
    <dbReference type="NCBI Taxonomy" id="93489"/>
    <lineage>
        <taxon>Eukaryota</taxon>
        <taxon>Fungi</taxon>
        <taxon>Dikarya</taxon>
        <taxon>Ascomycota</taxon>
        <taxon>Pezizomycotina</taxon>
        <taxon>Dothideomycetes</taxon>
        <taxon>Dothideomycetes incertae sedis</taxon>
        <taxon>Coniosporium</taxon>
    </lineage>
</organism>
<sequence>MSIATDTPKVAAIRIREVVPPIVYLTQLRRVKGSVVRTPDRDIVYSATIPPYIAVNVELAMATNQRRTYLEAHEAIVNKKSTIIPIASETGETVSAVNMEANRALSLIAFDPTLERFRQVRKTKKGRENTRKMAERHNDAAAIYYRTIQQDEFGQLYPYRDR</sequence>
<comment type="caution">
    <text evidence="1">The sequence shown here is derived from an EMBL/GenBank/DDBJ whole genome shotgun (WGS) entry which is preliminary data.</text>
</comment>
<gene>
    <name evidence="1" type="ORF">LTS18_002788</name>
</gene>
<dbReference type="EMBL" id="JAWDJW010000067">
    <property type="protein sequence ID" value="KAK3081782.1"/>
    <property type="molecule type" value="Genomic_DNA"/>
</dbReference>
<accession>A0ACC3DYK8</accession>
<keyword evidence="2" id="KW-1185">Reference proteome</keyword>
<feature type="non-terminal residue" evidence="1">
    <location>
        <position position="162"/>
    </location>
</feature>
<evidence type="ECO:0000313" key="2">
    <source>
        <dbReference type="Proteomes" id="UP001186974"/>
    </source>
</evidence>
<proteinExistence type="predicted"/>
<protein>
    <submittedName>
        <fullName evidence="1">Uncharacterized protein</fullName>
    </submittedName>
</protein>
<dbReference type="Proteomes" id="UP001186974">
    <property type="component" value="Unassembled WGS sequence"/>
</dbReference>